<organism evidence="13 14">
    <name type="scientific">Stephania cephalantha</name>
    <dbReference type="NCBI Taxonomy" id="152367"/>
    <lineage>
        <taxon>Eukaryota</taxon>
        <taxon>Viridiplantae</taxon>
        <taxon>Streptophyta</taxon>
        <taxon>Embryophyta</taxon>
        <taxon>Tracheophyta</taxon>
        <taxon>Spermatophyta</taxon>
        <taxon>Magnoliopsida</taxon>
        <taxon>Ranunculales</taxon>
        <taxon>Menispermaceae</taxon>
        <taxon>Menispermoideae</taxon>
        <taxon>Cissampelideae</taxon>
        <taxon>Stephania</taxon>
    </lineage>
</organism>
<dbReference type="PANTHER" id="PTHR20930">
    <property type="entry name" value="OVARIAN CARCINOMA ANTIGEN CA125-RELATED"/>
    <property type="match status" value="1"/>
</dbReference>
<dbReference type="GO" id="GO:0006914">
    <property type="term" value="P:autophagy"/>
    <property type="evidence" value="ECO:0007669"/>
    <property type="project" value="UniProtKB-KW"/>
</dbReference>
<keyword evidence="8" id="KW-0072">Autophagy</keyword>
<evidence type="ECO:0000313" key="14">
    <source>
        <dbReference type="Proteomes" id="UP001419268"/>
    </source>
</evidence>
<dbReference type="GO" id="GO:0015031">
    <property type="term" value="P:protein transport"/>
    <property type="evidence" value="ECO:0007669"/>
    <property type="project" value="UniProtKB-KW"/>
</dbReference>
<evidence type="ECO:0000256" key="8">
    <source>
        <dbReference type="ARBA" id="ARBA00023006"/>
    </source>
</evidence>
<dbReference type="SUPFAM" id="SSF54277">
    <property type="entry name" value="CAD &amp; PB1 domains"/>
    <property type="match status" value="1"/>
</dbReference>
<dbReference type="Gene3D" id="3.10.20.90">
    <property type="entry name" value="Phosphatidylinositol 3-kinase Catalytic Subunit, Chain A, domain 1"/>
    <property type="match status" value="1"/>
</dbReference>
<sequence>MSSLLVVKAKYGDTLRRFNVRVDGNGSLDLDMNGMRAKIINLFNLSPDTDFSLTYLDEDNDMVALVDDDDLVDAVRQNLVPLRISVKITSSRAGMFDTKSSGASTPMNSAQVPNPPPSQLNSGINDVLQSVPEPLLSALIKLPYELASKAASSAPGFLPEPLNALLKESHNLVSQAASSGSVPSELVKCLAKLAVSHQEPSKFKDGVESSTKGDDSGNSDGVNVLSASKDPVASRKLKVPMGSPTVSDNGVGTKGVATSIRLDNVSTSKDSNVSGLSKDKGKELQNEYGSLPGGKSLANDTSASKSLEDPSFGSHVQSPHTLKNTSVSSADKTEPFAVRGDDDQKKNLNSTGHSFAGVLGLRNGCPPFNNTDSDITRRFNNALKLQRGNAHNSMGRTFHRGVRCDGCGMYPITGSRYKSLVKEDYDLCSICHAEMGNDGEYITMDRPVSHRSPRLYKESYNPNRNPRFGRALSHGWHGVEMRSLRQKLDSCFIHDVNVLDGTSMAPKTTFTKIWRMRNNGGVVWPKGTQLVWIGGDQLTGSLSVEVEIPFDGCPTGMEIDIAVDCIAPETPGQYISYWRLAVPSGYKFGQCVWVLIQVDESSQNPFSTGHNSWNLNLLPEESETKAPIIDINEKPVDVNPPEFISDVGAELVKPMVDGTTGNGEELNLNRESGNVTPQNPEAVSYPLIDLSSAPSDPLSVINAPEPCEIVNDRNAVERSLLRELDDMGFKQSDLNKEILRMNEYSLERSVEDLCGFSEWDPLLEELEEMGFCDKQMNTRLLVKNGGSIKRVVMDLIAGEKKIQ</sequence>
<dbReference type="AlphaFoldDB" id="A0AAP0F2Z1"/>
<gene>
    <name evidence="13" type="ORF">Scep_021190</name>
</gene>
<feature type="domain" description="PB1" evidence="12">
    <location>
        <begin position="4"/>
        <end position="89"/>
    </location>
</feature>
<feature type="domain" description="ZZ-type" evidence="11">
    <location>
        <begin position="399"/>
        <end position="449"/>
    </location>
</feature>
<dbReference type="SUPFAM" id="SSF57850">
    <property type="entry name" value="RING/U-box"/>
    <property type="match status" value="1"/>
</dbReference>
<evidence type="ECO:0000256" key="9">
    <source>
        <dbReference type="PROSITE-ProRule" id="PRU00228"/>
    </source>
</evidence>
<keyword evidence="2" id="KW-0813">Transport</keyword>
<evidence type="ECO:0000259" key="11">
    <source>
        <dbReference type="PROSITE" id="PS50135"/>
    </source>
</evidence>
<keyword evidence="4" id="KW-0479">Metal-binding</keyword>
<feature type="compositionally biased region" description="Polar residues" evidence="10">
    <location>
        <begin position="264"/>
        <end position="275"/>
    </location>
</feature>
<keyword evidence="5 9" id="KW-0863">Zinc-finger</keyword>
<dbReference type="InterPro" id="IPR056893">
    <property type="entry name" value="UBA_Nbr1_C"/>
</dbReference>
<dbReference type="GO" id="GO:0005773">
    <property type="term" value="C:vacuole"/>
    <property type="evidence" value="ECO:0007669"/>
    <property type="project" value="UniProtKB-SubCell"/>
</dbReference>
<feature type="region of interest" description="Disordered" evidence="10">
    <location>
        <begin position="200"/>
        <end position="349"/>
    </location>
</feature>
<dbReference type="Pfam" id="PF16158">
    <property type="entry name" value="N_BRCA1_IG"/>
    <property type="match status" value="1"/>
</dbReference>
<dbReference type="CDD" id="cd14319">
    <property type="entry name" value="UBA_NBR1"/>
    <property type="match status" value="2"/>
</dbReference>
<dbReference type="InterPro" id="IPR000433">
    <property type="entry name" value="Znf_ZZ"/>
</dbReference>
<dbReference type="GO" id="GO:0008270">
    <property type="term" value="F:zinc ion binding"/>
    <property type="evidence" value="ECO:0007669"/>
    <property type="project" value="UniProtKB-KW"/>
</dbReference>
<dbReference type="InterPro" id="IPR013783">
    <property type="entry name" value="Ig-like_fold"/>
</dbReference>
<dbReference type="InterPro" id="IPR000270">
    <property type="entry name" value="PB1_dom"/>
</dbReference>
<dbReference type="SUPFAM" id="SSF46934">
    <property type="entry name" value="UBA-like"/>
    <property type="match status" value="1"/>
</dbReference>
<dbReference type="Gene3D" id="2.60.40.10">
    <property type="entry name" value="Immunoglobulins"/>
    <property type="match status" value="1"/>
</dbReference>
<keyword evidence="6" id="KW-0862">Zinc</keyword>
<keyword evidence="3" id="KW-0926">Vacuole</keyword>
<evidence type="ECO:0000259" key="12">
    <source>
        <dbReference type="PROSITE" id="PS51745"/>
    </source>
</evidence>
<evidence type="ECO:0000256" key="10">
    <source>
        <dbReference type="SAM" id="MobiDB-lite"/>
    </source>
</evidence>
<keyword evidence="7" id="KW-0653">Protein transport</keyword>
<protein>
    <recommendedName>
        <fullName evidence="15">Protein NBR1 homolog</fullName>
    </recommendedName>
</protein>
<evidence type="ECO:0000256" key="5">
    <source>
        <dbReference type="ARBA" id="ARBA00022771"/>
    </source>
</evidence>
<dbReference type="FunFam" id="1.10.8.10:FF:000085">
    <property type="entry name" value="protein NBR1 homolog"/>
    <property type="match status" value="1"/>
</dbReference>
<dbReference type="SMART" id="SM00291">
    <property type="entry name" value="ZnF_ZZ"/>
    <property type="match status" value="1"/>
</dbReference>
<dbReference type="SMART" id="SM00666">
    <property type="entry name" value="PB1"/>
    <property type="match status" value="1"/>
</dbReference>
<dbReference type="PROSITE" id="PS50135">
    <property type="entry name" value="ZF_ZZ_2"/>
    <property type="match status" value="1"/>
</dbReference>
<feature type="compositionally biased region" description="Polar residues" evidence="10">
    <location>
        <begin position="314"/>
        <end position="330"/>
    </location>
</feature>
<feature type="compositionally biased region" description="Basic and acidic residues" evidence="10">
    <location>
        <begin position="331"/>
        <end position="346"/>
    </location>
</feature>
<accession>A0AAP0F2Z1</accession>
<evidence type="ECO:0000256" key="2">
    <source>
        <dbReference type="ARBA" id="ARBA00022448"/>
    </source>
</evidence>
<comment type="caution">
    <text evidence="13">The sequence shown here is derived from an EMBL/GenBank/DDBJ whole genome shotgun (WGS) entry which is preliminary data.</text>
</comment>
<name>A0AAP0F2Z1_9MAGN</name>
<dbReference type="InterPro" id="IPR043145">
    <property type="entry name" value="Znf_ZZ_sf"/>
</dbReference>
<comment type="subcellular location">
    <subcellularLocation>
        <location evidence="1">Vacuole</location>
    </subcellularLocation>
</comment>
<dbReference type="InterPro" id="IPR032350">
    <property type="entry name" value="Nbr1_FW"/>
</dbReference>
<reference evidence="13 14" key="1">
    <citation type="submission" date="2024-01" db="EMBL/GenBank/DDBJ databases">
        <title>Genome assemblies of Stephania.</title>
        <authorList>
            <person name="Yang L."/>
        </authorList>
    </citation>
    <scope>NUCLEOTIDE SEQUENCE [LARGE SCALE GENOMIC DNA]</scope>
    <source>
        <strain evidence="13">JXDWG</strain>
        <tissue evidence="13">Leaf</tissue>
    </source>
</reference>
<dbReference type="PROSITE" id="PS51745">
    <property type="entry name" value="PB1"/>
    <property type="match status" value="1"/>
</dbReference>
<feature type="compositionally biased region" description="Basic and acidic residues" evidence="10">
    <location>
        <begin position="200"/>
        <end position="215"/>
    </location>
</feature>
<evidence type="ECO:0000256" key="7">
    <source>
        <dbReference type="ARBA" id="ARBA00022927"/>
    </source>
</evidence>
<evidence type="ECO:0008006" key="15">
    <source>
        <dbReference type="Google" id="ProtNLM"/>
    </source>
</evidence>
<dbReference type="Gene3D" id="1.10.8.10">
    <property type="entry name" value="DNA helicase RuvA subunit, C-terminal domain"/>
    <property type="match status" value="2"/>
</dbReference>
<dbReference type="Gene3D" id="3.30.60.90">
    <property type="match status" value="1"/>
</dbReference>
<dbReference type="Pfam" id="PF00564">
    <property type="entry name" value="PB1"/>
    <property type="match status" value="1"/>
</dbReference>
<feature type="compositionally biased region" description="Polar residues" evidence="10">
    <location>
        <begin position="97"/>
        <end position="112"/>
    </location>
</feature>
<dbReference type="EMBL" id="JBBNAG010000009">
    <property type="protein sequence ID" value="KAK9104346.1"/>
    <property type="molecule type" value="Genomic_DNA"/>
</dbReference>
<dbReference type="Proteomes" id="UP001419268">
    <property type="component" value="Unassembled WGS sequence"/>
</dbReference>
<evidence type="ECO:0000256" key="6">
    <source>
        <dbReference type="ARBA" id="ARBA00022833"/>
    </source>
</evidence>
<evidence type="ECO:0000256" key="4">
    <source>
        <dbReference type="ARBA" id="ARBA00022723"/>
    </source>
</evidence>
<dbReference type="PANTHER" id="PTHR20930:SF0">
    <property type="entry name" value="PROTEIN ILRUN"/>
    <property type="match status" value="1"/>
</dbReference>
<dbReference type="Pfam" id="PF00569">
    <property type="entry name" value="ZZ"/>
    <property type="match status" value="1"/>
</dbReference>
<dbReference type="Pfam" id="PF24932">
    <property type="entry name" value="UBA_NBR1_C"/>
    <property type="match status" value="2"/>
</dbReference>
<dbReference type="InterPro" id="IPR053793">
    <property type="entry name" value="PB1-like"/>
</dbReference>
<dbReference type="InterPro" id="IPR009060">
    <property type="entry name" value="UBA-like_sf"/>
</dbReference>
<proteinExistence type="predicted"/>
<evidence type="ECO:0000313" key="13">
    <source>
        <dbReference type="EMBL" id="KAK9104346.1"/>
    </source>
</evidence>
<feature type="region of interest" description="Disordered" evidence="10">
    <location>
        <begin position="97"/>
        <end position="118"/>
    </location>
</feature>
<evidence type="ECO:0000256" key="1">
    <source>
        <dbReference type="ARBA" id="ARBA00004116"/>
    </source>
</evidence>
<keyword evidence="14" id="KW-1185">Reference proteome</keyword>
<dbReference type="CDD" id="cd14947">
    <property type="entry name" value="NBR1_like"/>
    <property type="match status" value="1"/>
</dbReference>
<evidence type="ECO:0000256" key="3">
    <source>
        <dbReference type="ARBA" id="ARBA00022554"/>
    </source>
</evidence>